<feature type="domain" description="Protein kinase" evidence="4">
    <location>
        <begin position="19"/>
        <end position="298"/>
    </location>
</feature>
<evidence type="ECO:0000313" key="5">
    <source>
        <dbReference type="EMBL" id="EJT52428.1"/>
    </source>
</evidence>
<keyword evidence="5" id="KW-0723">Serine/threonine-protein kinase</keyword>
<dbReference type="VEuPathDB" id="FungiDB:A1Q1_04640"/>
<dbReference type="SMART" id="SM00220">
    <property type="entry name" value="S_TKc"/>
    <property type="match status" value="1"/>
</dbReference>
<keyword evidence="1" id="KW-0547">Nucleotide-binding</keyword>
<dbReference type="SUPFAM" id="SSF56112">
    <property type="entry name" value="Protein kinase-like (PK-like)"/>
    <property type="match status" value="1"/>
</dbReference>
<dbReference type="Proteomes" id="UP000002748">
    <property type="component" value="Unassembled WGS sequence"/>
</dbReference>
<comment type="caution">
    <text evidence="5">The sequence shown here is derived from an EMBL/GenBank/DDBJ whole genome shotgun (WGS) entry which is preliminary data.</text>
</comment>
<dbReference type="RefSeq" id="XP_014183547.1">
    <property type="nucleotide sequence ID" value="XM_014328072.1"/>
</dbReference>
<reference evidence="5 6" key="1">
    <citation type="journal article" date="2012" name="Eukaryot. Cell">
        <title>Draft genome sequence of CBS 2479, the standard type strain of Trichosporon asahii.</title>
        <authorList>
            <person name="Yang R.Y."/>
            <person name="Li H.T."/>
            <person name="Zhu H."/>
            <person name="Zhou G.P."/>
            <person name="Wang M."/>
            <person name="Wang L."/>
        </authorList>
    </citation>
    <scope>NUCLEOTIDE SEQUENCE [LARGE SCALE GENOMIC DNA]</scope>
    <source>
        <strain evidence="6">ATCC 90039 / CBS 2479 / JCM 2466 / KCTC 7840 / NCYC 2677 / UAMH 7654</strain>
    </source>
</reference>
<gene>
    <name evidence="5" type="ORF">A1Q1_04640</name>
</gene>
<evidence type="ECO:0000259" key="4">
    <source>
        <dbReference type="PROSITE" id="PS50011"/>
    </source>
</evidence>
<dbReference type="InterPro" id="IPR000719">
    <property type="entry name" value="Prot_kinase_dom"/>
</dbReference>
<dbReference type="GO" id="GO:0035556">
    <property type="term" value="P:intracellular signal transduction"/>
    <property type="evidence" value="ECO:0007669"/>
    <property type="project" value="TreeGrafter"/>
</dbReference>
<dbReference type="InterPro" id="IPR011009">
    <property type="entry name" value="Kinase-like_dom_sf"/>
</dbReference>
<dbReference type="GeneID" id="25988152"/>
<sequence length="466" mass="50597">MIDETCRHLAGQFVDNGRYELVSILGVGGYGVVYLAVDHCSKSSTTPSPCNTAPYVAVKVLGRRGLDDRQRHFQRREVALHQLASPHPNVASVHKVIENDKYTFVVMDYCPGGDLFSMITDKQRYVGDNKLVQSVFLQIIDAVAYCHSLGIYHRDLKPENILCSADGTQVWIADFGLATTEKQSRDYGCGSTFYISPECQGGLFTPVESYSTVQADLWSLGVVLVNLACGRNPWRQACADDDTFRAYLEDPTILEAILPLSSSASSILALLFAQDPATRLTLEELRAMVIRTRTYTTLRPARSMALVSPYPSPTPSFAPSTYSSPSHSPLPSPVSSPQAYADEAAAAASAKFQSWSYVQCPYGSGSDSMPVTPTTPNSPQSVGTPGLIPSGIGRSSSASSGSLPPTPPLDAQFGPQIVPQIAFRTANAKPIKLSQPPKKFKTRYEEREYHVPAAVVGYSYESNFAV</sequence>
<dbReference type="AlphaFoldDB" id="J5RFX3"/>
<dbReference type="Gene3D" id="1.10.510.10">
    <property type="entry name" value="Transferase(Phosphotransferase) domain 1"/>
    <property type="match status" value="1"/>
</dbReference>
<evidence type="ECO:0000256" key="2">
    <source>
        <dbReference type="ARBA" id="ARBA00022840"/>
    </source>
</evidence>
<dbReference type="PANTHER" id="PTHR24346">
    <property type="entry name" value="MAP/MICROTUBULE AFFINITY-REGULATING KINASE"/>
    <property type="match status" value="1"/>
</dbReference>
<dbReference type="PROSITE" id="PS50011">
    <property type="entry name" value="PROTEIN_KINASE_DOM"/>
    <property type="match status" value="1"/>
</dbReference>
<dbReference type="OrthoDB" id="541276at2759"/>
<feature type="region of interest" description="Disordered" evidence="3">
    <location>
        <begin position="366"/>
        <end position="411"/>
    </location>
</feature>
<accession>J5RFX3</accession>
<dbReference type="HOGENOM" id="CLU_000288_172_5_1"/>
<feature type="compositionally biased region" description="Polar residues" evidence="3">
    <location>
        <begin position="366"/>
        <end position="383"/>
    </location>
</feature>
<dbReference type="FunFam" id="1.10.510.10:FF:000571">
    <property type="entry name" value="Maternal embryonic leucine zipper kinase"/>
    <property type="match status" value="1"/>
</dbReference>
<dbReference type="InterPro" id="IPR008271">
    <property type="entry name" value="Ser/Thr_kinase_AS"/>
</dbReference>
<protein>
    <submittedName>
        <fullName evidence="5">Serine/threonine protein kinase</fullName>
    </submittedName>
</protein>
<feature type="region of interest" description="Disordered" evidence="3">
    <location>
        <begin position="316"/>
        <end position="337"/>
    </location>
</feature>
<name>J5RFX3_TRIAS</name>
<keyword evidence="5" id="KW-0808">Transferase</keyword>
<evidence type="ECO:0000313" key="6">
    <source>
        <dbReference type="Proteomes" id="UP000002748"/>
    </source>
</evidence>
<dbReference type="EMBL" id="ALBS01000027">
    <property type="protein sequence ID" value="EJT52428.1"/>
    <property type="molecule type" value="Genomic_DNA"/>
</dbReference>
<proteinExistence type="predicted"/>
<keyword evidence="2" id="KW-0067">ATP-binding</keyword>
<dbReference type="GO" id="GO:0004674">
    <property type="term" value="F:protein serine/threonine kinase activity"/>
    <property type="evidence" value="ECO:0007669"/>
    <property type="project" value="UniProtKB-KW"/>
</dbReference>
<evidence type="ECO:0000256" key="3">
    <source>
        <dbReference type="SAM" id="MobiDB-lite"/>
    </source>
</evidence>
<dbReference type="GO" id="GO:0005737">
    <property type="term" value="C:cytoplasm"/>
    <property type="evidence" value="ECO:0007669"/>
    <property type="project" value="TreeGrafter"/>
</dbReference>
<dbReference type="GO" id="GO:0005524">
    <property type="term" value="F:ATP binding"/>
    <property type="evidence" value="ECO:0007669"/>
    <property type="project" value="UniProtKB-KW"/>
</dbReference>
<dbReference type="PROSITE" id="PS00108">
    <property type="entry name" value="PROTEIN_KINASE_ST"/>
    <property type="match status" value="1"/>
</dbReference>
<keyword evidence="5" id="KW-0418">Kinase</keyword>
<dbReference type="PANTHER" id="PTHR24346:SF30">
    <property type="entry name" value="MATERNAL EMBRYONIC LEUCINE ZIPPER KINASE"/>
    <property type="match status" value="1"/>
</dbReference>
<feature type="compositionally biased region" description="Low complexity" evidence="3">
    <location>
        <begin position="389"/>
        <end position="403"/>
    </location>
</feature>
<dbReference type="Pfam" id="PF00069">
    <property type="entry name" value="Pkinase"/>
    <property type="match status" value="1"/>
</dbReference>
<organism evidence="5 6">
    <name type="scientific">Trichosporon asahii var. asahii (strain ATCC 90039 / CBS 2479 / JCM 2466 / KCTC 7840 / NBRC 103889/ NCYC 2677 / UAMH 7654)</name>
    <name type="common">Yeast</name>
    <dbReference type="NCBI Taxonomy" id="1186058"/>
    <lineage>
        <taxon>Eukaryota</taxon>
        <taxon>Fungi</taxon>
        <taxon>Dikarya</taxon>
        <taxon>Basidiomycota</taxon>
        <taxon>Agaricomycotina</taxon>
        <taxon>Tremellomycetes</taxon>
        <taxon>Trichosporonales</taxon>
        <taxon>Trichosporonaceae</taxon>
        <taxon>Trichosporon</taxon>
    </lineage>
</organism>
<evidence type="ECO:0000256" key="1">
    <source>
        <dbReference type="ARBA" id="ARBA00022741"/>
    </source>
</evidence>
<feature type="compositionally biased region" description="Low complexity" evidence="3">
    <location>
        <begin position="317"/>
        <end position="327"/>
    </location>
</feature>
<dbReference type="KEGG" id="tasa:A1Q1_04640"/>